<evidence type="ECO:0000313" key="2">
    <source>
        <dbReference type="EMBL" id="VDP13521.1"/>
    </source>
</evidence>
<evidence type="ECO:0000313" key="4">
    <source>
        <dbReference type="WBParaSite" id="OFLC_0001335201-mRNA-1"/>
    </source>
</evidence>
<dbReference type="WBParaSite" id="OFLC_0001335201-mRNA-1">
    <property type="protein sequence ID" value="OFLC_0001335201-mRNA-1"/>
    <property type="gene ID" value="OFLC_0001335201"/>
</dbReference>
<keyword evidence="1" id="KW-0472">Membrane</keyword>
<dbReference type="AlphaFoldDB" id="A0A183I0T9"/>
<protein>
    <submittedName>
        <fullName evidence="4">OB_NTP_bind domain-containing protein</fullName>
    </submittedName>
</protein>
<keyword evidence="1" id="KW-1133">Transmembrane helix</keyword>
<dbReference type="Proteomes" id="UP000267606">
    <property type="component" value="Unassembled WGS sequence"/>
</dbReference>
<reference evidence="4" key="1">
    <citation type="submission" date="2016-06" db="UniProtKB">
        <authorList>
            <consortium name="WormBaseParasite"/>
        </authorList>
    </citation>
    <scope>IDENTIFICATION</scope>
</reference>
<name>A0A183I0T9_9BILA</name>
<dbReference type="EMBL" id="UZAJ01040158">
    <property type="protein sequence ID" value="VDP13521.1"/>
    <property type="molecule type" value="Genomic_DNA"/>
</dbReference>
<gene>
    <name evidence="2" type="ORF">OFLC_LOCUS13351</name>
</gene>
<sequence>MFRRTRKDGPENKNQKNWGETFISFCITAVQCNTMHLLFALTGSISQKPRSLVFDIFDLGSDIPNGCKQSHFGSLPLIFSAIFEEDERDDFYVHPYSAVIVHPSGRSILGAKRFSRGYAHN</sequence>
<feature type="transmembrane region" description="Helical" evidence="1">
    <location>
        <begin position="21"/>
        <end position="41"/>
    </location>
</feature>
<keyword evidence="3" id="KW-1185">Reference proteome</keyword>
<keyword evidence="1" id="KW-0812">Transmembrane</keyword>
<organism evidence="4">
    <name type="scientific">Onchocerca flexuosa</name>
    <dbReference type="NCBI Taxonomy" id="387005"/>
    <lineage>
        <taxon>Eukaryota</taxon>
        <taxon>Metazoa</taxon>
        <taxon>Ecdysozoa</taxon>
        <taxon>Nematoda</taxon>
        <taxon>Chromadorea</taxon>
        <taxon>Rhabditida</taxon>
        <taxon>Spirurina</taxon>
        <taxon>Spiruromorpha</taxon>
        <taxon>Filarioidea</taxon>
        <taxon>Onchocercidae</taxon>
        <taxon>Onchocerca</taxon>
    </lineage>
</organism>
<evidence type="ECO:0000313" key="3">
    <source>
        <dbReference type="Proteomes" id="UP000267606"/>
    </source>
</evidence>
<reference evidence="2 3" key="2">
    <citation type="submission" date="2018-11" db="EMBL/GenBank/DDBJ databases">
        <authorList>
            <consortium name="Pathogen Informatics"/>
        </authorList>
    </citation>
    <scope>NUCLEOTIDE SEQUENCE [LARGE SCALE GENOMIC DNA]</scope>
</reference>
<proteinExistence type="predicted"/>
<evidence type="ECO:0000256" key="1">
    <source>
        <dbReference type="SAM" id="Phobius"/>
    </source>
</evidence>
<accession>A0A183I0T9</accession>